<evidence type="ECO:0000259" key="2">
    <source>
        <dbReference type="Pfam" id="PF02541"/>
    </source>
</evidence>
<evidence type="ECO:0000256" key="1">
    <source>
        <dbReference type="SAM" id="MobiDB-lite"/>
    </source>
</evidence>
<dbReference type="Pfam" id="PF21697">
    <property type="entry name" value="Ppx_C"/>
    <property type="match status" value="1"/>
</dbReference>
<dbReference type="Proteomes" id="UP000009881">
    <property type="component" value="Unassembled WGS sequence"/>
</dbReference>
<dbReference type="CDD" id="cd24052">
    <property type="entry name" value="ASKHA_NBD_HpPPX-GppA-like"/>
    <property type="match status" value="1"/>
</dbReference>
<dbReference type="InterPro" id="IPR048951">
    <property type="entry name" value="Ppx_C"/>
</dbReference>
<dbReference type="SUPFAM" id="SSF53067">
    <property type="entry name" value="Actin-like ATPase domain"/>
    <property type="match status" value="2"/>
</dbReference>
<dbReference type="EMBL" id="ANHY01000012">
    <property type="protein sequence ID" value="EKV29594.1"/>
    <property type="molecule type" value="Genomic_DNA"/>
</dbReference>
<gene>
    <name evidence="4" type="ORF">C882_0417</name>
</gene>
<accession>K9GXV7</accession>
<dbReference type="RefSeq" id="WP_009541075.1">
    <property type="nucleotide sequence ID" value="NZ_ANHY01000012.1"/>
</dbReference>
<feature type="domain" description="Ppx/GppA phosphatase N-terminal" evidence="2">
    <location>
        <begin position="68"/>
        <end position="338"/>
    </location>
</feature>
<dbReference type="Gene3D" id="3.30.420.150">
    <property type="entry name" value="Exopolyphosphatase. Domain 2"/>
    <property type="match status" value="1"/>
</dbReference>
<evidence type="ECO:0000313" key="4">
    <source>
        <dbReference type="EMBL" id="EKV29594.1"/>
    </source>
</evidence>
<dbReference type="eggNOG" id="COG0248">
    <property type="taxonomic scope" value="Bacteria"/>
</dbReference>
<dbReference type="InterPro" id="IPR050273">
    <property type="entry name" value="GppA/Ppx_hydrolase"/>
</dbReference>
<dbReference type="PANTHER" id="PTHR30005:SF0">
    <property type="entry name" value="RETROGRADE REGULATION PROTEIN 2"/>
    <property type="match status" value="1"/>
</dbReference>
<feature type="domain" description="Exopolyphosphatase C-terminal" evidence="3">
    <location>
        <begin position="346"/>
        <end position="521"/>
    </location>
</feature>
<dbReference type="InterPro" id="IPR043129">
    <property type="entry name" value="ATPase_NBD"/>
</dbReference>
<dbReference type="InterPro" id="IPR003695">
    <property type="entry name" value="Ppx_GppA_N"/>
</dbReference>
<comment type="caution">
    <text evidence="4">The sequence shown here is derived from an EMBL/GenBank/DDBJ whole genome shotgun (WGS) entry which is preliminary data.</text>
</comment>
<feature type="region of interest" description="Disordered" evidence="1">
    <location>
        <begin position="1"/>
        <end position="21"/>
    </location>
</feature>
<evidence type="ECO:0000259" key="3">
    <source>
        <dbReference type="Pfam" id="PF21697"/>
    </source>
</evidence>
<dbReference type="AlphaFoldDB" id="K9GXV7"/>
<dbReference type="STRING" id="1238182.C882_0417"/>
<dbReference type="Gene3D" id="3.30.420.40">
    <property type="match status" value="1"/>
</dbReference>
<name>K9GXV7_9PROT</name>
<dbReference type="Pfam" id="PF02541">
    <property type="entry name" value="Ppx-GppA"/>
    <property type="match status" value="1"/>
</dbReference>
<reference evidence="4 5" key="1">
    <citation type="journal article" date="2013" name="Genome Announc.">
        <title>Draft Genome Sequence of an Alphaproteobacterium, Caenispirillum salinarum AK4(T), Isolated from a Solar Saltern.</title>
        <authorList>
            <person name="Khatri I."/>
            <person name="Singh A."/>
            <person name="Korpole S."/>
            <person name="Pinnaka A.K."/>
            <person name="Subramanian S."/>
        </authorList>
    </citation>
    <scope>NUCLEOTIDE SEQUENCE [LARGE SCALE GENOMIC DNA]</scope>
    <source>
        <strain evidence="4 5">AK4</strain>
    </source>
</reference>
<evidence type="ECO:0000313" key="5">
    <source>
        <dbReference type="Proteomes" id="UP000009881"/>
    </source>
</evidence>
<dbReference type="Gene3D" id="1.10.3210.10">
    <property type="entry name" value="Hypothetical protein af1432"/>
    <property type="match status" value="1"/>
</dbReference>
<keyword evidence="5" id="KW-1185">Reference proteome</keyword>
<dbReference type="PATRIC" id="fig|1238182.3.peg.2632"/>
<dbReference type="GO" id="GO:0016462">
    <property type="term" value="F:pyrophosphatase activity"/>
    <property type="evidence" value="ECO:0007669"/>
    <property type="project" value="TreeGrafter"/>
</dbReference>
<organism evidence="4 5">
    <name type="scientific">Caenispirillum salinarum AK4</name>
    <dbReference type="NCBI Taxonomy" id="1238182"/>
    <lineage>
        <taxon>Bacteria</taxon>
        <taxon>Pseudomonadati</taxon>
        <taxon>Pseudomonadota</taxon>
        <taxon>Alphaproteobacteria</taxon>
        <taxon>Rhodospirillales</taxon>
        <taxon>Novispirillaceae</taxon>
        <taxon>Caenispirillum</taxon>
    </lineage>
</organism>
<dbReference type="SUPFAM" id="SSF109604">
    <property type="entry name" value="HD-domain/PDEase-like"/>
    <property type="match status" value="1"/>
</dbReference>
<protein>
    <submittedName>
        <fullName evidence="4">Exopolyphosphatase</fullName>
    </submittedName>
</protein>
<sequence length="530" mass="57453">MSNDKDAPARKSSSKARSVDPVTGKLIQPAGRAAEGGMFVRRRRPVGIVDIGSNSVRLVVYDGLTRTPVPLFNEKAVCALGSGLERSGRLNPEGVTMALAAVERFVHLARAMDVDTLDVLATAASRDAADGPEFIARLEERCGVKVRLLSGEEEARNAALGVLCSIPDADGMVADLGGGSLELVMVENHRFGDFTSMPLGVLRLQDHSGGDRDKAVGIIDGHLAALNWLGQGRGRSLYAVGGAWRTIARICIEQMDYPLHVLDNFTLPAGDAVGLLDLIARQSRKSLEKIPGVSKRRLPTLPMAAVALQRLIEVVEPSELVFSVYGMREGQFFQNLPSAVRDEDPLISACADLALAAGRFTQHARELMDWMSPLFPEESAQLQRLRLAACLLGDIFWSEHPDYRAEQGLLKVLRLPFMGLSHTDRAALALAVYFRYASSSDQPYARQAAAMLDEERVKRVRIIGNALRLGHTISGGAPGLLERTRLRWTPGRLTLDVPAGDPLFSGDASVRRFEKLAGILGVPDYAVVPV</sequence>
<dbReference type="PANTHER" id="PTHR30005">
    <property type="entry name" value="EXOPOLYPHOSPHATASE"/>
    <property type="match status" value="1"/>
</dbReference>
<proteinExistence type="predicted"/>